<dbReference type="InterPro" id="IPR027417">
    <property type="entry name" value="P-loop_NTPase"/>
</dbReference>
<evidence type="ECO:0000256" key="4">
    <source>
        <dbReference type="ARBA" id="ARBA00022801"/>
    </source>
</evidence>
<feature type="region of interest" description="Disordered" evidence="10">
    <location>
        <begin position="987"/>
        <end position="1087"/>
    </location>
</feature>
<keyword evidence="9" id="KW-0175">Coiled coil</keyword>
<dbReference type="Gene3D" id="3.40.50.300">
    <property type="entry name" value="P-loop containing nucleotide triphosphate hydrolases"/>
    <property type="match status" value="1"/>
</dbReference>
<dbReference type="Pfam" id="PF00271">
    <property type="entry name" value="Helicase_C"/>
    <property type="match status" value="1"/>
</dbReference>
<dbReference type="InterPro" id="IPR001650">
    <property type="entry name" value="Helicase_C-like"/>
</dbReference>
<dbReference type="GO" id="GO:0003677">
    <property type="term" value="F:DNA binding"/>
    <property type="evidence" value="ECO:0007669"/>
    <property type="project" value="UniProtKB-KW"/>
</dbReference>
<dbReference type="InterPro" id="IPR000330">
    <property type="entry name" value="SNF2_N"/>
</dbReference>
<keyword evidence="4" id="KW-0378">Hydrolase</keyword>
<dbReference type="GO" id="GO:0005634">
    <property type="term" value="C:nucleus"/>
    <property type="evidence" value="ECO:0007669"/>
    <property type="project" value="UniProtKB-SubCell"/>
</dbReference>
<feature type="domain" description="Helicase C-terminal" evidence="12">
    <location>
        <begin position="1555"/>
        <end position="1709"/>
    </location>
</feature>
<dbReference type="EMBL" id="JAAMPI010000088">
    <property type="protein sequence ID" value="KAF4636000.1"/>
    <property type="molecule type" value="Genomic_DNA"/>
</dbReference>
<name>A0A8H4W8Y3_9HELO</name>
<dbReference type="PROSITE" id="PS51194">
    <property type="entry name" value="HELICASE_CTER"/>
    <property type="match status" value="1"/>
</dbReference>
<feature type="region of interest" description="Disordered" evidence="10">
    <location>
        <begin position="772"/>
        <end position="796"/>
    </location>
</feature>
<comment type="subcellular location">
    <subcellularLocation>
        <location evidence="1">Nucleus</location>
    </subcellularLocation>
</comment>
<evidence type="ECO:0000313" key="13">
    <source>
        <dbReference type="EMBL" id="KAF4636000.1"/>
    </source>
</evidence>
<feature type="compositionally biased region" description="Basic and acidic residues" evidence="10">
    <location>
        <begin position="1072"/>
        <end position="1087"/>
    </location>
</feature>
<dbReference type="PROSITE" id="PS51192">
    <property type="entry name" value="HELICASE_ATP_BIND_1"/>
    <property type="match status" value="1"/>
</dbReference>
<sequence length="2243" mass="251580">MTNFCLARRGSSVLSWLDNLPTPNIITPPCSPPKAEPKPVAAMDSDDPWNWSIDRVVQELCTENRSWQPRSSATLKPDPAKLEKTLRDQEVTGEVLLQYVDDEFLKTDLEIKVLGRRAFIHGAIAELKLMSPKYQLYRERDHPLSGASSYVPQSINDSGRLAGFAFEQARSATLSRDNGQQTSFVVSDESGNKRRKVDAEDLSGYLEIEYDTGADNPGTPDRALESGILTPAPEPNVVQINGKKRKRIAPTLISTTIDPNRDREIPTDADNVIQNDPQNVEPGVVYIGDDGKKRLMPICQTDPAEVLPLISDGASSAVRKRVSSTAKTSNTRKSKGWKKMSVDDIFYPSVKIGEELQALDEEREFLQSSQDIPTGQRLYVHSVMKSFLRNQPIAFNRGEEDFSAVIPYASKFAPKFLKPSFTLFHQDPEGQIHAKREELSSWPEVDPEASVQLPSAGILDDTYVKFKLPGQEIQNGLDFPDNYDYLEKYIYVEGGDEVLPVYGDSDSENDYDEAMWREIEAERGHELKQIEKETKKLPLSDDEVNTIIDEGIIQLSAKWKLKKLPRLLPKARRIWQKSRKHRSQIRDIQELQKTKTHAEEQLAKTRKDGFLDDVWYSKSQVLKMLPILEQIVFNYESARWKISVLEKSKCPEKLPADVLAKKSSIPENSKDNEGEGESLDTDAALSSSEDGLDEFIVDDVLSEHELNLADGEGSEEDATMSDASIPKASPKRSFTPIKAVEFVRRGLQPSSPSPSPSALQNRSPARFVKDEPTLSQHPAAGPSSSPPNVIDLTMLSSDSGPEVWDLTTPRKRKHTRPLVRLINRNSPFSSPIRISDDDDLELPGSGNIPSFYDIAAIGQFPLRFWNGTQDRTRLLIAILFNMDEFSRGRIFNLINDVTENDLWVHMSEVMGANNVSEENIKGMDQSLFETLTIFLRLFEIFIDCKSHPYREKLKKNTIEKLKNGQAQWYPDFYTLCRQLPGYFNAQPELKGKEKGKGKKKVQDEDEDEDEDEDDEVFVDAVEGKLRDSENDEDDEDGEPVSAVRRRRSGAISTEEDPEVEDTPKKLRKKRKIHEDEAARNLREQDRLRIAEQEERRMKLRAALAKSGHDMDGVKGQIIINDAKSDDQGYVLVHPDTAARIKKHQIEGIRFMWNQIVADENTQQGCLLAHTMGLGKTMQVITLLVAIAQAANSEDPTVVSQIPKSLRESRTLVLCPPTLVDNWMDELLTWAPKDLLGYLRKLDAASKPEERLLGISRWFGDGGVLIMGYEMFRNLVHNKKTKVREPPLSTEQHERVLKELLEGPNIIVADEAHKLKNSKASITTAAAQFKSKSRIALTGSPLANNVEEYHSMIDWVAPNYLGAIKEFRWKYVEPIQTGLWQDSSSAERRKCLKMLGVLKQDIAPKVHRADMAVLRNDLPPKKEFVITVPLTELQRKAYSLYVKSMTSGQDHALTKNGEVTQATLWHWLGVLSLLCNHPGCFNKKLSERKEEAKRDVAATNRGISDVEAAIEDDYNQPIWKVGVSQDLIREETSLFREEGVDMESIELSNKIKILCQILDASKAVGDKVLVFSQSIPTLDFLEALCVRQGRKIARLDGKTLMRKRQALTKDFNGGNKELYLISTSAGGLGLNLPGANRVVIFDFKFNPIMEEQAVGRAYRIGQKKETFVYRFVAGGTFEGTVLNKTIFKTQLASRVVDKKNPIAYATRKISDFLFEPREVEQKDLSEFKGMDPKVLDVILASQGEAGTIRAIVQTDTFERDDNNEKLTADEEKEVQILLKEEQLKRSNPQAFADRQQYQPLLGIPPQIPVNSVLPHNRAVYSVPQSHFAAQSSRMSSPYHASLPAAQQYAPSTGRIAPPAQVGGPTPAPPLPAAQPSVPQIPPPPRPAAATSASSVQSSVGVSGKSGNPNPDSTPHDSALANSDKNQPESSRSDAAAVLTPDAKRTGSELSRGRSPIRSSNTKVRSVTPEHPLSPSPASINQNRGHSLTRNNESPQKHRKFLRYIEDVLAGTLTKGLPLDQLKENARKLTKAFKKLTKHQVAKDQILQDIHSALQTDRAKRQALLSSELTPEALIHELENSRRSPSRSIENDITKVRFSTNPSQYVVPPVPKFKGARKSVQETASRFKESQTFSQEEDPFRSRQSSSDQRPKPYIFRHLLCSQLQEYLRRHGVSDVGNRLALIQRCEKTQNNLLARNKVQPVHAIQSLLLDEENENSPSSASNARPTKEALAERFSKSISRQPQT</sequence>
<feature type="compositionally biased region" description="Basic and acidic residues" evidence="10">
    <location>
        <begin position="2224"/>
        <end position="2234"/>
    </location>
</feature>
<feature type="region of interest" description="Disordered" evidence="10">
    <location>
        <begin position="2112"/>
        <end position="2147"/>
    </location>
</feature>
<dbReference type="InterPro" id="IPR044574">
    <property type="entry name" value="ARIP4-like"/>
</dbReference>
<feature type="compositionally biased region" description="Low complexity" evidence="10">
    <location>
        <begin position="1886"/>
        <end position="1905"/>
    </location>
</feature>
<dbReference type="InterPro" id="IPR013761">
    <property type="entry name" value="SAM/pointed_sf"/>
</dbReference>
<evidence type="ECO:0000256" key="8">
    <source>
        <dbReference type="ARBA" id="ARBA00023242"/>
    </source>
</evidence>
<dbReference type="InterPro" id="IPR038718">
    <property type="entry name" value="SNF2-like_sf"/>
</dbReference>
<evidence type="ECO:0000256" key="1">
    <source>
        <dbReference type="ARBA" id="ARBA00004123"/>
    </source>
</evidence>
<feature type="region of interest" description="Disordered" evidence="10">
    <location>
        <begin position="1844"/>
        <end position="1995"/>
    </location>
</feature>
<evidence type="ECO:0000256" key="3">
    <source>
        <dbReference type="ARBA" id="ARBA00022741"/>
    </source>
</evidence>
<dbReference type="PANTHER" id="PTHR45797">
    <property type="entry name" value="RAD54-LIKE"/>
    <property type="match status" value="1"/>
</dbReference>
<dbReference type="CDD" id="cd18793">
    <property type="entry name" value="SF2_C_SNF"/>
    <property type="match status" value="1"/>
</dbReference>
<dbReference type="Proteomes" id="UP000566819">
    <property type="component" value="Unassembled WGS sequence"/>
</dbReference>
<feature type="compositionally biased region" description="Polar residues" evidence="10">
    <location>
        <begin position="1974"/>
        <end position="1992"/>
    </location>
</feature>
<keyword evidence="6" id="KW-0067">ATP-binding</keyword>
<protein>
    <submittedName>
        <fullName evidence="13">Uncharacterized protein</fullName>
    </submittedName>
</protein>
<dbReference type="InterPro" id="IPR014001">
    <property type="entry name" value="Helicase_ATP-bd"/>
</dbReference>
<dbReference type="GO" id="GO:0016887">
    <property type="term" value="F:ATP hydrolysis activity"/>
    <property type="evidence" value="ECO:0007669"/>
    <property type="project" value="InterPro"/>
</dbReference>
<dbReference type="Gene3D" id="3.40.50.10810">
    <property type="entry name" value="Tandem AAA-ATPase domain"/>
    <property type="match status" value="1"/>
</dbReference>
<evidence type="ECO:0000313" key="14">
    <source>
        <dbReference type="Proteomes" id="UP000566819"/>
    </source>
</evidence>
<feature type="region of interest" description="Disordered" evidence="10">
    <location>
        <begin position="660"/>
        <end position="685"/>
    </location>
</feature>
<keyword evidence="7" id="KW-0238">DNA-binding</keyword>
<evidence type="ECO:0000256" key="7">
    <source>
        <dbReference type="ARBA" id="ARBA00023125"/>
    </source>
</evidence>
<proteinExistence type="inferred from homology"/>
<dbReference type="InterPro" id="IPR056026">
    <property type="entry name" value="DUF7607"/>
</dbReference>
<feature type="region of interest" description="Disordered" evidence="10">
    <location>
        <begin position="2209"/>
        <end position="2243"/>
    </location>
</feature>
<dbReference type="PANTHER" id="PTHR45797:SF1">
    <property type="entry name" value="HELICASE ARIP4"/>
    <property type="match status" value="1"/>
</dbReference>
<keyword evidence="5" id="KW-0347">Helicase</keyword>
<feature type="coiled-coil region" evidence="9">
    <location>
        <begin position="581"/>
        <end position="608"/>
    </location>
</feature>
<dbReference type="CDD" id="cd18007">
    <property type="entry name" value="DEXHc_ATRX-like"/>
    <property type="match status" value="1"/>
</dbReference>
<organism evidence="13 14">
    <name type="scientific">Cudoniella acicularis</name>
    <dbReference type="NCBI Taxonomy" id="354080"/>
    <lineage>
        <taxon>Eukaryota</taxon>
        <taxon>Fungi</taxon>
        <taxon>Dikarya</taxon>
        <taxon>Ascomycota</taxon>
        <taxon>Pezizomycotina</taxon>
        <taxon>Leotiomycetes</taxon>
        <taxon>Helotiales</taxon>
        <taxon>Tricladiaceae</taxon>
        <taxon>Cudoniella</taxon>
    </lineage>
</organism>
<keyword evidence="14" id="KW-1185">Reference proteome</keyword>
<evidence type="ECO:0000259" key="12">
    <source>
        <dbReference type="PROSITE" id="PS51194"/>
    </source>
</evidence>
<evidence type="ECO:0000256" key="9">
    <source>
        <dbReference type="SAM" id="Coils"/>
    </source>
</evidence>
<evidence type="ECO:0000256" key="5">
    <source>
        <dbReference type="ARBA" id="ARBA00022806"/>
    </source>
</evidence>
<dbReference type="GO" id="GO:0004386">
    <property type="term" value="F:helicase activity"/>
    <property type="evidence" value="ECO:0007669"/>
    <property type="project" value="UniProtKB-KW"/>
</dbReference>
<dbReference type="SUPFAM" id="SSF52540">
    <property type="entry name" value="P-loop containing nucleoside triphosphate hydrolases"/>
    <property type="match status" value="2"/>
</dbReference>
<feature type="region of interest" description="Disordered" evidence="10">
    <location>
        <begin position="710"/>
        <end position="731"/>
    </location>
</feature>
<feature type="compositionally biased region" description="Pro residues" evidence="10">
    <location>
        <begin position="1864"/>
        <end position="1885"/>
    </location>
</feature>
<evidence type="ECO:0000256" key="6">
    <source>
        <dbReference type="ARBA" id="ARBA00022840"/>
    </source>
</evidence>
<evidence type="ECO:0000256" key="2">
    <source>
        <dbReference type="ARBA" id="ARBA00007025"/>
    </source>
</evidence>
<dbReference type="GO" id="GO:0005524">
    <property type="term" value="F:ATP binding"/>
    <property type="evidence" value="ECO:0007669"/>
    <property type="project" value="UniProtKB-KW"/>
</dbReference>
<dbReference type="SMART" id="SM00487">
    <property type="entry name" value="DEXDc"/>
    <property type="match status" value="1"/>
</dbReference>
<feature type="compositionally biased region" description="Acidic residues" evidence="10">
    <location>
        <begin position="1029"/>
        <end position="1038"/>
    </location>
</feature>
<dbReference type="Pfam" id="PF00176">
    <property type="entry name" value="SNF2-rel_dom"/>
    <property type="match status" value="1"/>
</dbReference>
<dbReference type="Gene3D" id="1.10.150.50">
    <property type="entry name" value="Transcription Factor, Ets-1"/>
    <property type="match status" value="1"/>
</dbReference>
<comment type="similarity">
    <text evidence="2">Belongs to the SNF2/RAD54 helicase family.</text>
</comment>
<gene>
    <name evidence="13" type="ORF">G7Y89_g2097</name>
</gene>
<comment type="caution">
    <text evidence="13">The sequence shown here is derived from an EMBL/GenBank/DDBJ whole genome shotgun (WGS) entry which is preliminary data.</text>
</comment>
<dbReference type="SMART" id="SM00490">
    <property type="entry name" value="HELICc"/>
    <property type="match status" value="1"/>
</dbReference>
<feature type="domain" description="Helicase ATP-binding" evidence="11">
    <location>
        <begin position="1156"/>
        <end position="1358"/>
    </location>
</feature>
<evidence type="ECO:0000259" key="11">
    <source>
        <dbReference type="PROSITE" id="PS51192"/>
    </source>
</evidence>
<dbReference type="OrthoDB" id="2020972at2759"/>
<evidence type="ECO:0000256" key="10">
    <source>
        <dbReference type="SAM" id="MobiDB-lite"/>
    </source>
</evidence>
<reference evidence="13 14" key="1">
    <citation type="submission" date="2020-03" db="EMBL/GenBank/DDBJ databases">
        <title>Draft Genome Sequence of Cudoniella acicularis.</title>
        <authorList>
            <person name="Buettner E."/>
            <person name="Kellner H."/>
        </authorList>
    </citation>
    <scope>NUCLEOTIDE SEQUENCE [LARGE SCALE GENOMIC DNA]</scope>
    <source>
        <strain evidence="13 14">DSM 108380</strain>
    </source>
</reference>
<dbReference type="InterPro" id="IPR049730">
    <property type="entry name" value="SNF2/RAD54-like_C"/>
</dbReference>
<keyword evidence="8" id="KW-0539">Nucleus</keyword>
<feature type="compositionally biased region" description="Acidic residues" evidence="10">
    <location>
        <begin position="1003"/>
        <end position="1017"/>
    </location>
</feature>
<keyword evidence="3" id="KW-0547">Nucleotide-binding</keyword>
<dbReference type="Pfam" id="PF24580">
    <property type="entry name" value="DUF7607"/>
    <property type="match status" value="1"/>
</dbReference>
<feature type="compositionally biased region" description="Polar residues" evidence="10">
    <location>
        <begin position="1918"/>
        <end position="1928"/>
    </location>
</feature>
<accession>A0A8H4W8Y3</accession>